<dbReference type="GO" id="GO:0005826">
    <property type="term" value="C:actomyosin contractile ring"/>
    <property type="evidence" value="ECO:0007669"/>
    <property type="project" value="TreeGrafter"/>
</dbReference>
<evidence type="ECO:0000259" key="1">
    <source>
        <dbReference type="Pfam" id="PF08174"/>
    </source>
</evidence>
<dbReference type="GO" id="GO:0000281">
    <property type="term" value="P:mitotic cytokinesis"/>
    <property type="evidence" value="ECO:0007669"/>
    <property type="project" value="TreeGrafter"/>
</dbReference>
<protein>
    <submittedName>
        <fullName evidence="3">Anillin domain-containing protein</fullName>
    </submittedName>
</protein>
<dbReference type="AlphaFoldDB" id="A0A7I4Y6D8"/>
<dbReference type="GO" id="GO:0000915">
    <property type="term" value="P:actomyosin contractile ring assembly"/>
    <property type="evidence" value="ECO:0007669"/>
    <property type="project" value="TreeGrafter"/>
</dbReference>
<organism evidence="2 3">
    <name type="scientific">Haemonchus contortus</name>
    <name type="common">Barber pole worm</name>
    <dbReference type="NCBI Taxonomy" id="6289"/>
    <lineage>
        <taxon>Eukaryota</taxon>
        <taxon>Metazoa</taxon>
        <taxon>Ecdysozoa</taxon>
        <taxon>Nematoda</taxon>
        <taxon>Chromadorea</taxon>
        <taxon>Rhabditida</taxon>
        <taxon>Rhabditina</taxon>
        <taxon>Rhabditomorpha</taxon>
        <taxon>Strongyloidea</taxon>
        <taxon>Trichostrongylidae</taxon>
        <taxon>Haemonchus</taxon>
    </lineage>
</organism>
<evidence type="ECO:0000313" key="3">
    <source>
        <dbReference type="WBParaSite" id="HCON_00058170-00001"/>
    </source>
</evidence>
<dbReference type="OrthoDB" id="5817051at2759"/>
<dbReference type="Proteomes" id="UP000025227">
    <property type="component" value="Unplaced"/>
</dbReference>
<dbReference type="WBParaSite" id="HCON_00058170-00001">
    <property type="protein sequence ID" value="HCON_00058170-00001"/>
    <property type="gene ID" value="HCON_00058170"/>
</dbReference>
<dbReference type="PANTHER" id="PTHR21538:SF24">
    <property type="entry name" value="PH DOMAIN-CONTAINING PROTEIN"/>
    <property type="match status" value="1"/>
</dbReference>
<dbReference type="InterPro" id="IPR012966">
    <property type="entry name" value="AHD"/>
</dbReference>
<feature type="domain" description="Anillin homology" evidence="1">
    <location>
        <begin position="16"/>
        <end position="162"/>
    </location>
</feature>
<dbReference type="InterPro" id="IPR051364">
    <property type="entry name" value="Cytokinesis/Rho-signaling"/>
</dbReference>
<dbReference type="PANTHER" id="PTHR21538">
    <property type="entry name" value="ANILLIN/RHOTEKIN RTKN"/>
    <property type="match status" value="1"/>
</dbReference>
<accession>A0A7I4Y6D8</accession>
<dbReference type="Pfam" id="PF08174">
    <property type="entry name" value="Anillin"/>
    <property type="match status" value="1"/>
</dbReference>
<name>A0A7I4Y6D8_HAECO</name>
<sequence length="514" mass="57124">MLHNDIDHTNGPQLSRANVGVSQISVPLAWHGDQHFKSKGETCVYSMFVVLQTKSRAVDSRMVTNVDRTMTDVVFPESFIFEGEPDDFCIEITLYAARTDLGLYHGGGGLRTRITRSLGRRFGGQVKSSLSAMDSRNIPGEPTIGGTNFNMLARAYLVLTDASDECKIHDLKMSAFADLSGPPLYGNLLCRLAVQPHSVLRPLAEGVLSIEPLRGGRILRNVRSRLQAGSLHCFMNTDIHQNSLGERTLLLVPITSKSRIMATTHLNTLVLLSNNTADVRGHDFYLTTENQKTMLAWKKAFEMQIDDCAIWGNFAYRPTKLTSEEPADPVKETLSRAGGNRLYDKISIEGSVSRNRDTLSPWLSYCPRDLSPLKSVANTAPTKRYKPRGKVLELFEKPKPAPQPTPEVTPRSLFMSSSNGDVHKCIINVSQDNDYGYEQIRSESSSSYMPWTTSKPIAYSSHMPMSSPKNHENVPNYEPVDITKGKSGKKSWPTQTGGLLGKKIQSYPIEVTRL</sequence>
<reference evidence="3" key="1">
    <citation type="submission" date="2020-12" db="UniProtKB">
        <authorList>
            <consortium name="WormBaseParasite"/>
        </authorList>
    </citation>
    <scope>IDENTIFICATION</scope>
    <source>
        <strain evidence="3">MHco3</strain>
    </source>
</reference>
<proteinExistence type="predicted"/>
<evidence type="ECO:0000313" key="2">
    <source>
        <dbReference type="Proteomes" id="UP000025227"/>
    </source>
</evidence>
<dbReference type="GO" id="GO:0031106">
    <property type="term" value="P:septin ring organization"/>
    <property type="evidence" value="ECO:0007669"/>
    <property type="project" value="TreeGrafter"/>
</dbReference>
<keyword evidence="2" id="KW-1185">Reference proteome</keyword>